<feature type="compositionally biased region" description="Basic and acidic residues" evidence="1">
    <location>
        <begin position="492"/>
        <end position="506"/>
    </location>
</feature>
<name>A0A2X2WAX4_CLOCO</name>
<accession>A0A2X2WAX4</accession>
<dbReference type="RefSeq" id="WP_111921568.1">
    <property type="nucleotide sequence ID" value="NZ_UAWC01000023.1"/>
</dbReference>
<evidence type="ECO:0000256" key="1">
    <source>
        <dbReference type="SAM" id="MobiDB-lite"/>
    </source>
</evidence>
<keyword evidence="3" id="KW-0167">Capsid protein</keyword>
<feature type="transmembrane region" description="Helical" evidence="2">
    <location>
        <begin position="551"/>
        <end position="571"/>
    </location>
</feature>
<evidence type="ECO:0000256" key="2">
    <source>
        <dbReference type="SAM" id="Phobius"/>
    </source>
</evidence>
<evidence type="ECO:0000313" key="4">
    <source>
        <dbReference type="Proteomes" id="UP000250223"/>
    </source>
</evidence>
<keyword evidence="3" id="KW-0946">Virion</keyword>
<organism evidence="3 4">
    <name type="scientific">Clostridium cochlearium</name>
    <dbReference type="NCBI Taxonomy" id="1494"/>
    <lineage>
        <taxon>Bacteria</taxon>
        <taxon>Bacillati</taxon>
        <taxon>Bacillota</taxon>
        <taxon>Clostridia</taxon>
        <taxon>Eubacteriales</taxon>
        <taxon>Clostridiaceae</taxon>
        <taxon>Clostridium</taxon>
    </lineage>
</organism>
<dbReference type="Proteomes" id="UP000250223">
    <property type="component" value="Unassembled WGS sequence"/>
</dbReference>
<feature type="region of interest" description="Disordered" evidence="1">
    <location>
        <begin position="230"/>
        <end position="252"/>
    </location>
</feature>
<protein>
    <submittedName>
        <fullName evidence="3">Spore coat protein CotH</fullName>
    </submittedName>
</protein>
<reference evidence="3 4" key="1">
    <citation type="submission" date="2018-06" db="EMBL/GenBank/DDBJ databases">
        <authorList>
            <consortium name="Pathogen Informatics"/>
            <person name="Doyle S."/>
        </authorList>
    </citation>
    <scope>NUCLEOTIDE SEQUENCE [LARGE SCALE GENOMIC DNA]</scope>
    <source>
        <strain evidence="3 4">NCTC13028</strain>
    </source>
</reference>
<evidence type="ECO:0000313" key="3">
    <source>
        <dbReference type="EMBL" id="SQB35131.1"/>
    </source>
</evidence>
<gene>
    <name evidence="3" type="primary">cotH</name>
    <name evidence="3" type="ORF">NCTC13028_01746</name>
</gene>
<dbReference type="AlphaFoldDB" id="A0A2X2WAX4"/>
<keyword evidence="2" id="KW-1133">Transmembrane helix</keyword>
<keyword evidence="2" id="KW-0812">Transmembrane</keyword>
<feature type="compositionally biased region" description="Polar residues" evidence="1">
    <location>
        <begin position="509"/>
        <end position="518"/>
    </location>
</feature>
<feature type="compositionally biased region" description="Polar residues" evidence="1">
    <location>
        <begin position="230"/>
        <end position="240"/>
    </location>
</feature>
<dbReference type="Pfam" id="PF08757">
    <property type="entry name" value="CotH"/>
    <property type="match status" value="1"/>
</dbReference>
<feature type="transmembrane region" description="Helical" evidence="2">
    <location>
        <begin position="7"/>
        <end position="28"/>
    </location>
</feature>
<feature type="region of interest" description="Disordered" evidence="1">
    <location>
        <begin position="485"/>
        <end position="536"/>
    </location>
</feature>
<proteinExistence type="predicted"/>
<dbReference type="PANTHER" id="PTHR40050">
    <property type="entry name" value="INNER SPORE COAT PROTEIN H"/>
    <property type="match status" value="1"/>
</dbReference>
<sequence length="577" mass="66025">MIKEKYITHISIISIGLCVCIIAGYLLFNTSNEKNALDISQPKYIDKLFTKDEVNEIDIIVNEKDWENLLKNAMDEDYIMGDIKINGEKFSSVGIRAKGNSSLKMVASDDTTDRYSLKIDFHEYIKNQTYYGLEKLALNNCISDATYMKEYLSYKMFKEMNIATPACSYAHIKINGQEWGLYLAVEVMEESFVERYFGSISGNLYKPESIEAGGNPQPMTKNKDEIKNQMNKNPQENNIDNKPKPNSGKGGTNLVYNGDDLSNYYGIFDNATFNTTNKKDNQKVVEMIKNLNEGTNLEEYLDVDEILRYFAVNTFLVNLDSYAGNLKHNYYLYEQNGIFQILPWDLNLSFGGYEIRSGQSAINFPIDRPVSDTMENSPLTSKLLEVEEYKEIYHKYLNTIVTKYIESGKYEADINRIHNLIAQYVKNDPTAFYTYEEYKNSLPILTQFGKDRAKSIIAQLNGEQPSTSYGTIETNVNLSLLGTMGGQGGKGPQDKENIHSENKSPMKDQLTNNKNMLNPETMEKESKPENIIPNRKPRNGFEQNSIKKQTLIIIAICCLLLFMGLMFVVNFNRRKYK</sequence>
<dbReference type="EMBL" id="UAWC01000023">
    <property type="protein sequence ID" value="SQB35131.1"/>
    <property type="molecule type" value="Genomic_DNA"/>
</dbReference>
<dbReference type="InterPro" id="IPR014867">
    <property type="entry name" value="Spore_coat_CotH_CotH2/3/7"/>
</dbReference>
<keyword evidence="2" id="KW-0472">Membrane</keyword>
<dbReference type="PANTHER" id="PTHR40050:SF1">
    <property type="entry name" value="INNER SPORE COAT PROTEIN H"/>
    <property type="match status" value="1"/>
</dbReference>